<dbReference type="GeneID" id="9519529"/>
<dbReference type="EMBL" id="ABSU01000022">
    <property type="protein sequence ID" value="EFE31402.1"/>
    <property type="molecule type" value="Genomic_DNA"/>
</dbReference>
<feature type="compositionally biased region" description="Basic residues" evidence="1">
    <location>
        <begin position="48"/>
        <end position="64"/>
    </location>
</feature>
<dbReference type="Proteomes" id="UP000008866">
    <property type="component" value="Unassembled WGS sequence"/>
</dbReference>
<accession>D4B027</accession>
<dbReference type="HOGENOM" id="CLU_2867234_0_0_1"/>
<reference evidence="3" key="1">
    <citation type="journal article" date="2011" name="Genome Biol.">
        <title>Comparative and functional genomics provide insights into the pathogenicity of dermatophytic fungi.</title>
        <authorList>
            <person name="Burmester A."/>
            <person name="Shelest E."/>
            <person name="Gloeckner G."/>
            <person name="Heddergott C."/>
            <person name="Schindler S."/>
            <person name="Staib P."/>
            <person name="Heidel A."/>
            <person name="Felder M."/>
            <person name="Petzold A."/>
            <person name="Szafranski K."/>
            <person name="Feuermann M."/>
            <person name="Pedruzzi I."/>
            <person name="Priebe S."/>
            <person name="Groth M."/>
            <person name="Winkler R."/>
            <person name="Li W."/>
            <person name="Kniemeyer O."/>
            <person name="Schroeckh V."/>
            <person name="Hertweck C."/>
            <person name="Hube B."/>
            <person name="White T.C."/>
            <person name="Platzer M."/>
            <person name="Guthke R."/>
            <person name="Heitman J."/>
            <person name="Woestemeyer J."/>
            <person name="Zipfel P.F."/>
            <person name="Monod M."/>
            <person name="Brakhage A.A."/>
        </authorList>
    </citation>
    <scope>NUCLEOTIDE SEQUENCE [LARGE SCALE GENOMIC DNA]</scope>
    <source>
        <strain evidence="3">ATCC MYA-4681 / CBS 112371</strain>
    </source>
</reference>
<dbReference type="RefSeq" id="XP_003012042.1">
    <property type="nucleotide sequence ID" value="XM_003011996.1"/>
</dbReference>
<gene>
    <name evidence="2" type="ORF">ARB_01798</name>
</gene>
<feature type="region of interest" description="Disordered" evidence="1">
    <location>
        <begin position="1"/>
        <end position="64"/>
    </location>
</feature>
<keyword evidence="3" id="KW-1185">Reference proteome</keyword>
<evidence type="ECO:0000313" key="2">
    <source>
        <dbReference type="EMBL" id="EFE31402.1"/>
    </source>
</evidence>
<organism evidence="2 3">
    <name type="scientific">Arthroderma benhamiae (strain ATCC MYA-4681 / CBS 112371)</name>
    <name type="common">Trichophyton mentagrophytes</name>
    <dbReference type="NCBI Taxonomy" id="663331"/>
    <lineage>
        <taxon>Eukaryota</taxon>
        <taxon>Fungi</taxon>
        <taxon>Dikarya</taxon>
        <taxon>Ascomycota</taxon>
        <taxon>Pezizomycotina</taxon>
        <taxon>Eurotiomycetes</taxon>
        <taxon>Eurotiomycetidae</taxon>
        <taxon>Onygenales</taxon>
        <taxon>Arthrodermataceae</taxon>
        <taxon>Trichophyton</taxon>
    </lineage>
</organism>
<evidence type="ECO:0000256" key="1">
    <source>
        <dbReference type="SAM" id="MobiDB-lite"/>
    </source>
</evidence>
<protein>
    <submittedName>
        <fullName evidence="2">Uncharacterized protein</fullName>
    </submittedName>
</protein>
<comment type="caution">
    <text evidence="2">The sequence shown here is derived from an EMBL/GenBank/DDBJ whole genome shotgun (WGS) entry which is preliminary data.</text>
</comment>
<evidence type="ECO:0000313" key="3">
    <source>
        <dbReference type="Proteomes" id="UP000008866"/>
    </source>
</evidence>
<sequence length="64" mass="7211">MLEGNEKKTSKKKEEEEGGKYNDHGMAEKRRSGGKTAGKAEMSGKSQLGKKKEKRMIGKRKKEK</sequence>
<feature type="compositionally biased region" description="Basic and acidic residues" evidence="1">
    <location>
        <begin position="1"/>
        <end position="31"/>
    </location>
</feature>
<proteinExistence type="predicted"/>
<dbReference type="KEGG" id="abe:ARB_01798"/>
<dbReference type="AlphaFoldDB" id="D4B027"/>
<name>D4B027_ARTBC</name>